<dbReference type="Proteomes" id="UP001164743">
    <property type="component" value="Chromosome 3A"/>
</dbReference>
<evidence type="ECO:0000313" key="3">
    <source>
        <dbReference type="Proteomes" id="UP001164743"/>
    </source>
</evidence>
<feature type="compositionally biased region" description="Polar residues" evidence="1">
    <location>
        <begin position="17"/>
        <end position="31"/>
    </location>
</feature>
<accession>A0ABY7CCT2</accession>
<proteinExistence type="predicted"/>
<feature type="compositionally biased region" description="Basic and acidic residues" evidence="1">
    <location>
        <begin position="32"/>
        <end position="43"/>
    </location>
</feature>
<protein>
    <submittedName>
        <fullName evidence="2">Uncharacterized protein</fullName>
    </submittedName>
</protein>
<evidence type="ECO:0000313" key="2">
    <source>
        <dbReference type="EMBL" id="WAQ82864.1"/>
    </source>
</evidence>
<feature type="region of interest" description="Disordered" evidence="1">
    <location>
        <begin position="1"/>
        <end position="45"/>
    </location>
</feature>
<name>A0ABY7CCT2_9BASI</name>
<dbReference type="EMBL" id="CP110423">
    <property type="protein sequence ID" value="WAQ82864.1"/>
    <property type="molecule type" value="Genomic_DNA"/>
</dbReference>
<evidence type="ECO:0000256" key="1">
    <source>
        <dbReference type="SAM" id="MobiDB-lite"/>
    </source>
</evidence>
<reference evidence="2" key="1">
    <citation type="submission" date="2022-10" db="EMBL/GenBank/DDBJ databases">
        <title>Puccinia triticina Genome sequencing and assembly.</title>
        <authorList>
            <person name="Li C."/>
        </authorList>
    </citation>
    <scope>NUCLEOTIDE SEQUENCE</scope>
    <source>
        <strain evidence="2">Pt15</strain>
    </source>
</reference>
<dbReference type="GeneID" id="77808071"/>
<sequence length="127" mass="13496">MASSPDSDSEEAKAIKMTSNPKNQVSESTADVSDRPNPIEHPAKQPITLKLKLSQVVPKVLSEMLKARQDAAAPPLGQQHAQHVTGLWVPVDTPLATALHRGDAPAPAGHTVDTAPRPPRHQSGTLQ</sequence>
<dbReference type="RefSeq" id="XP_053018419.1">
    <property type="nucleotide sequence ID" value="XM_053167176.1"/>
</dbReference>
<feature type="region of interest" description="Disordered" evidence="1">
    <location>
        <begin position="98"/>
        <end position="127"/>
    </location>
</feature>
<gene>
    <name evidence="2" type="ORF">PtA15_3A229</name>
</gene>
<organism evidence="2 3">
    <name type="scientific">Puccinia triticina</name>
    <dbReference type="NCBI Taxonomy" id="208348"/>
    <lineage>
        <taxon>Eukaryota</taxon>
        <taxon>Fungi</taxon>
        <taxon>Dikarya</taxon>
        <taxon>Basidiomycota</taxon>
        <taxon>Pucciniomycotina</taxon>
        <taxon>Pucciniomycetes</taxon>
        <taxon>Pucciniales</taxon>
        <taxon>Pucciniaceae</taxon>
        <taxon>Puccinia</taxon>
    </lineage>
</organism>
<keyword evidence="3" id="KW-1185">Reference proteome</keyword>